<proteinExistence type="predicted"/>
<dbReference type="AlphaFoldDB" id="A0A2S8FMK6"/>
<dbReference type="InterPro" id="IPR016024">
    <property type="entry name" value="ARM-type_fold"/>
</dbReference>
<evidence type="ECO:0000313" key="1">
    <source>
        <dbReference type="EMBL" id="PQO33357.1"/>
    </source>
</evidence>
<dbReference type="Pfam" id="PF13646">
    <property type="entry name" value="HEAT_2"/>
    <property type="match status" value="1"/>
</dbReference>
<accession>A0A2S8FMK6</accession>
<reference evidence="1 2" key="1">
    <citation type="submission" date="2018-02" db="EMBL/GenBank/DDBJ databases">
        <title>Comparative genomes isolates from brazilian mangrove.</title>
        <authorList>
            <person name="Araujo J.E."/>
            <person name="Taketani R.G."/>
            <person name="Silva M.C.P."/>
            <person name="Loureco M.V."/>
            <person name="Andreote F.D."/>
        </authorList>
    </citation>
    <scope>NUCLEOTIDE SEQUENCE [LARGE SCALE GENOMIC DNA]</scope>
    <source>
        <strain evidence="1 2">HEX-2 MGV</strain>
    </source>
</reference>
<organism evidence="1 2">
    <name type="scientific">Blastopirellula marina</name>
    <dbReference type="NCBI Taxonomy" id="124"/>
    <lineage>
        <taxon>Bacteria</taxon>
        <taxon>Pseudomonadati</taxon>
        <taxon>Planctomycetota</taxon>
        <taxon>Planctomycetia</taxon>
        <taxon>Pirellulales</taxon>
        <taxon>Pirellulaceae</taxon>
        <taxon>Blastopirellula</taxon>
    </lineage>
</organism>
<dbReference type="InterPro" id="IPR011989">
    <property type="entry name" value="ARM-like"/>
</dbReference>
<name>A0A2S8FMK6_9BACT</name>
<dbReference type="OrthoDB" id="796912at2"/>
<dbReference type="EMBL" id="PUIA01000035">
    <property type="protein sequence ID" value="PQO33357.1"/>
    <property type="molecule type" value="Genomic_DNA"/>
</dbReference>
<comment type="caution">
    <text evidence="1">The sequence shown here is derived from an EMBL/GenBank/DDBJ whole genome shotgun (WGS) entry which is preliminary data.</text>
</comment>
<dbReference type="RefSeq" id="WP_105353051.1">
    <property type="nucleotide sequence ID" value="NZ_PUIA01000035.1"/>
</dbReference>
<sequence length="224" mass="25043">MNSDELITLYRAPDSVPPVSALADVDSVDWSAVDHAYGPATDVPALLRAMTSTESTHRDYAMQTLFQTIWHQGTIYAASAKAVPFLLKLLEADGPHDKAAVAYLLASLAEGQPSFFRCENNPEEAARWREILAKSNRSLDEEMAAGRIYHADLRQQIGQQLDLLYPYLRDPHPEVRQMIVVAIGTYPEIVKRVVPNLKERLDEEPDPYVRESLQQVIESSLPGS</sequence>
<protein>
    <recommendedName>
        <fullName evidence="3">HEAT repeat domain-containing protein</fullName>
    </recommendedName>
</protein>
<dbReference type="SUPFAM" id="SSF48371">
    <property type="entry name" value="ARM repeat"/>
    <property type="match status" value="1"/>
</dbReference>
<evidence type="ECO:0008006" key="3">
    <source>
        <dbReference type="Google" id="ProtNLM"/>
    </source>
</evidence>
<dbReference type="Gene3D" id="1.25.10.10">
    <property type="entry name" value="Leucine-rich Repeat Variant"/>
    <property type="match status" value="1"/>
</dbReference>
<gene>
    <name evidence="1" type="ORF">C5Y96_10925</name>
</gene>
<evidence type="ECO:0000313" key="2">
    <source>
        <dbReference type="Proteomes" id="UP000240009"/>
    </source>
</evidence>
<dbReference type="Proteomes" id="UP000240009">
    <property type="component" value="Unassembled WGS sequence"/>
</dbReference>